<proteinExistence type="predicted"/>
<dbReference type="AlphaFoldDB" id="A0A1H1FK49"/>
<reference evidence="2" key="1">
    <citation type="submission" date="2016-10" db="EMBL/GenBank/DDBJ databases">
        <authorList>
            <person name="Varghese N."/>
            <person name="Submissions S."/>
        </authorList>
    </citation>
    <scope>NUCLEOTIDE SEQUENCE [LARGE SCALE GENOMIC DNA]</scope>
    <source>
        <strain evidence="2">BS3775</strain>
    </source>
</reference>
<gene>
    <name evidence="1" type="ORF">SAMN04490195_2754</name>
</gene>
<dbReference type="OrthoDB" id="7007970at2"/>
<dbReference type="EMBL" id="FNKJ01000003">
    <property type="protein sequence ID" value="SDR01453.1"/>
    <property type="molecule type" value="Genomic_DNA"/>
</dbReference>
<accession>A0A1H1FK49</accession>
<keyword evidence="2" id="KW-1185">Reference proteome</keyword>
<name>A0A1H1FK49_9PSED</name>
<dbReference type="RefSeq" id="WP_090322451.1">
    <property type="nucleotide sequence ID" value="NZ_FNKJ01000003.1"/>
</dbReference>
<evidence type="ECO:0000313" key="1">
    <source>
        <dbReference type="EMBL" id="SDR01453.1"/>
    </source>
</evidence>
<evidence type="ECO:0000313" key="2">
    <source>
        <dbReference type="Proteomes" id="UP000199570"/>
    </source>
</evidence>
<sequence>MNALAAAQSRWDNITPVDTSSRDEAADEWAYNAAEQLVLGCDVVIRTRRQTKMISYADFLGNVQAQLNQRQIEGEDDEDNFAQLVIAALKGGTGKSFAEKLLGPHGLQEIALELVSPWFDLAMEQVAEDDDS</sequence>
<protein>
    <submittedName>
        <fullName evidence="1">Uncharacterized protein</fullName>
    </submittedName>
</protein>
<organism evidence="1 2">
    <name type="scientific">Pseudomonas moorei</name>
    <dbReference type="NCBI Taxonomy" id="395599"/>
    <lineage>
        <taxon>Bacteria</taxon>
        <taxon>Pseudomonadati</taxon>
        <taxon>Pseudomonadota</taxon>
        <taxon>Gammaproteobacteria</taxon>
        <taxon>Pseudomonadales</taxon>
        <taxon>Pseudomonadaceae</taxon>
        <taxon>Pseudomonas</taxon>
    </lineage>
</organism>
<dbReference type="Proteomes" id="UP000199570">
    <property type="component" value="Unassembled WGS sequence"/>
</dbReference>